<organism evidence="6 7">
    <name type="scientific">Striga asiatica</name>
    <name type="common">Asiatic witchweed</name>
    <name type="synonym">Buchnera asiatica</name>
    <dbReference type="NCBI Taxonomy" id="4170"/>
    <lineage>
        <taxon>Eukaryota</taxon>
        <taxon>Viridiplantae</taxon>
        <taxon>Streptophyta</taxon>
        <taxon>Embryophyta</taxon>
        <taxon>Tracheophyta</taxon>
        <taxon>Spermatophyta</taxon>
        <taxon>Magnoliopsida</taxon>
        <taxon>eudicotyledons</taxon>
        <taxon>Gunneridae</taxon>
        <taxon>Pentapetalae</taxon>
        <taxon>asterids</taxon>
        <taxon>lamiids</taxon>
        <taxon>Lamiales</taxon>
        <taxon>Orobanchaceae</taxon>
        <taxon>Buchnereae</taxon>
        <taxon>Striga</taxon>
    </lineage>
</organism>
<dbReference type="PIRSF" id="PIRSF002703">
    <property type="entry name" value="Thaumatin"/>
    <property type="match status" value="1"/>
</dbReference>
<name>A0A5A7QL01_STRAF</name>
<feature type="disulfide bond" evidence="4">
    <location>
        <begin position="30"/>
        <end position="222"/>
    </location>
</feature>
<dbReference type="FunFam" id="2.60.110.10:FF:000003">
    <property type="entry name" value="Thaumatin I"/>
    <property type="match status" value="1"/>
</dbReference>
<feature type="disulfide bond" evidence="4">
    <location>
        <begin position="71"/>
        <end position="82"/>
    </location>
</feature>
<evidence type="ECO:0000256" key="5">
    <source>
        <dbReference type="SAM" id="SignalP"/>
    </source>
</evidence>
<keyword evidence="2 5" id="KW-0732">Signal</keyword>
<reference evidence="7" key="1">
    <citation type="journal article" date="2019" name="Curr. Biol.">
        <title>Genome Sequence of Striga asiatica Provides Insight into the Evolution of Plant Parasitism.</title>
        <authorList>
            <person name="Yoshida S."/>
            <person name="Kim S."/>
            <person name="Wafula E.K."/>
            <person name="Tanskanen J."/>
            <person name="Kim Y.M."/>
            <person name="Honaas L."/>
            <person name="Yang Z."/>
            <person name="Spallek T."/>
            <person name="Conn C.E."/>
            <person name="Ichihashi Y."/>
            <person name="Cheong K."/>
            <person name="Cui S."/>
            <person name="Der J.P."/>
            <person name="Gundlach H."/>
            <person name="Jiao Y."/>
            <person name="Hori C."/>
            <person name="Ishida J.K."/>
            <person name="Kasahara H."/>
            <person name="Kiba T."/>
            <person name="Kim M.S."/>
            <person name="Koo N."/>
            <person name="Laohavisit A."/>
            <person name="Lee Y.H."/>
            <person name="Lumba S."/>
            <person name="McCourt P."/>
            <person name="Mortimer J.C."/>
            <person name="Mutuku J.M."/>
            <person name="Nomura T."/>
            <person name="Sasaki-Sekimoto Y."/>
            <person name="Seto Y."/>
            <person name="Wang Y."/>
            <person name="Wakatake T."/>
            <person name="Sakakibara H."/>
            <person name="Demura T."/>
            <person name="Yamaguchi S."/>
            <person name="Yoneyama K."/>
            <person name="Manabe R.I."/>
            <person name="Nelson D.C."/>
            <person name="Schulman A.H."/>
            <person name="Timko M.P."/>
            <person name="dePamphilis C.W."/>
            <person name="Choi D."/>
            <person name="Shirasu K."/>
        </authorList>
    </citation>
    <scope>NUCLEOTIDE SEQUENCE [LARGE SCALE GENOMIC DNA]</scope>
    <source>
        <strain evidence="7">cv. UVA1</strain>
    </source>
</reference>
<comment type="caution">
    <text evidence="6">The sequence shown here is derived from an EMBL/GenBank/DDBJ whole genome shotgun (WGS) entry which is preliminary data.</text>
</comment>
<dbReference type="OrthoDB" id="430315at2759"/>
<feature type="disulfide bond" evidence="4">
    <location>
        <begin position="144"/>
        <end position="194"/>
    </location>
</feature>
<comment type="similarity">
    <text evidence="1">Belongs to the thaumatin family.</text>
</comment>
<evidence type="ECO:0000256" key="4">
    <source>
        <dbReference type="PIRSR" id="PIRSR002703-1"/>
    </source>
</evidence>
<dbReference type="PRINTS" id="PR00347">
    <property type="entry name" value="THAUMATIN"/>
</dbReference>
<feature type="signal peptide" evidence="5">
    <location>
        <begin position="1"/>
        <end position="21"/>
    </location>
</feature>
<keyword evidence="3 4" id="KW-1015">Disulfide bond</keyword>
<protein>
    <submittedName>
        <fullName evidence="6">Thaumatin-like protein</fullName>
    </submittedName>
</protein>
<evidence type="ECO:0000313" key="7">
    <source>
        <dbReference type="Proteomes" id="UP000325081"/>
    </source>
</evidence>
<evidence type="ECO:0000256" key="1">
    <source>
        <dbReference type="ARBA" id="ARBA00010607"/>
    </source>
</evidence>
<evidence type="ECO:0000256" key="2">
    <source>
        <dbReference type="ARBA" id="ARBA00022729"/>
    </source>
</evidence>
<dbReference type="InterPro" id="IPR037176">
    <property type="entry name" value="Osmotin/thaumatin-like_sf"/>
</dbReference>
<dbReference type="AlphaFoldDB" id="A0A5A7QL01"/>
<dbReference type="Gene3D" id="2.60.110.10">
    <property type="entry name" value="Thaumatin"/>
    <property type="match status" value="1"/>
</dbReference>
<dbReference type="PROSITE" id="PS51367">
    <property type="entry name" value="THAUMATIN_2"/>
    <property type="match status" value="1"/>
</dbReference>
<dbReference type="EMBL" id="BKCP01007015">
    <property type="protein sequence ID" value="GER44551.1"/>
    <property type="molecule type" value="Genomic_DNA"/>
</dbReference>
<accession>A0A5A7QL01</accession>
<feature type="disulfide bond" evidence="4">
    <location>
        <begin position="166"/>
        <end position="175"/>
    </location>
</feature>
<dbReference type="PANTHER" id="PTHR31048">
    <property type="entry name" value="OS03G0233200 PROTEIN"/>
    <property type="match status" value="1"/>
</dbReference>
<keyword evidence="7" id="KW-1185">Reference proteome</keyword>
<gene>
    <name evidence="6" type="ORF">STAS_21447</name>
</gene>
<dbReference type="Proteomes" id="UP000325081">
    <property type="component" value="Unassembled WGS sequence"/>
</dbReference>
<dbReference type="SUPFAM" id="SSF49870">
    <property type="entry name" value="Osmotin, thaumatin-like protein"/>
    <property type="match status" value="1"/>
</dbReference>
<proteinExistence type="inferred from homology"/>
<evidence type="ECO:0000256" key="3">
    <source>
        <dbReference type="ARBA" id="ARBA00023157"/>
    </source>
</evidence>
<feature type="disulfide bond" evidence="4">
    <location>
        <begin position="87"/>
        <end position="93"/>
    </location>
</feature>
<dbReference type="InterPro" id="IPR001938">
    <property type="entry name" value="Thaumatin"/>
</dbReference>
<feature type="chain" id="PRO_5022766304" evidence="5">
    <location>
        <begin position="22"/>
        <end position="223"/>
    </location>
</feature>
<dbReference type="SMART" id="SM00205">
    <property type="entry name" value="THN"/>
    <property type="match status" value="1"/>
</dbReference>
<dbReference type="Pfam" id="PF00314">
    <property type="entry name" value="Thaumatin"/>
    <property type="match status" value="1"/>
</dbReference>
<feature type="disulfide bond" evidence="4">
    <location>
        <begin position="176"/>
        <end position="181"/>
    </location>
</feature>
<sequence>MEFPKIPLILLIVLLPLHSRAIVFNITNNCPYTLWPASVPGGGRRLDPGQIWTLDFLTGPRRAQIWARTNCTFGPNSANGTCLTGDCGGRLECDSYGSPPRTLAEYGLNSFGHRDYYSVSVLEGFNVPVELAPTSNGCARPVRCAADLSAQCPDGLRAPGGCNNPCTVYGTAEYCCHEGACRPTELSRFFKERCRDAFTYPQDDPTGTFTCPEGTNYRVVFCP</sequence>
<evidence type="ECO:0000313" key="6">
    <source>
        <dbReference type="EMBL" id="GER44551.1"/>
    </source>
</evidence>
<feature type="disulfide bond" evidence="4">
    <location>
        <begin position="152"/>
        <end position="162"/>
    </location>
</feature>